<accession>A0A7J5ZMN6</accession>
<organism evidence="1 2">
    <name type="scientific">Ameiurus melas</name>
    <name type="common">Black bullhead</name>
    <name type="synonym">Silurus melas</name>
    <dbReference type="NCBI Taxonomy" id="219545"/>
    <lineage>
        <taxon>Eukaryota</taxon>
        <taxon>Metazoa</taxon>
        <taxon>Chordata</taxon>
        <taxon>Craniata</taxon>
        <taxon>Vertebrata</taxon>
        <taxon>Euteleostomi</taxon>
        <taxon>Actinopterygii</taxon>
        <taxon>Neopterygii</taxon>
        <taxon>Teleostei</taxon>
        <taxon>Ostariophysi</taxon>
        <taxon>Siluriformes</taxon>
        <taxon>Ictaluridae</taxon>
        <taxon>Ameiurus</taxon>
    </lineage>
</organism>
<name>A0A7J5ZMN6_AMEME</name>
<dbReference type="EMBL" id="JAAGNN010000026">
    <property type="protein sequence ID" value="KAF4071952.1"/>
    <property type="molecule type" value="Genomic_DNA"/>
</dbReference>
<dbReference type="AlphaFoldDB" id="A0A7J5ZMN6"/>
<protein>
    <submittedName>
        <fullName evidence="1">Uncharacterized protein</fullName>
    </submittedName>
</protein>
<comment type="caution">
    <text evidence="1">The sequence shown here is derived from an EMBL/GenBank/DDBJ whole genome shotgun (WGS) entry which is preliminary data.</text>
</comment>
<evidence type="ECO:0000313" key="2">
    <source>
        <dbReference type="Proteomes" id="UP000593565"/>
    </source>
</evidence>
<sequence length="68" mass="7538">MQGKVPCFAWVYSCGNKARLRLLIREADTHSPVSIQFHYAGWIKTFLRYIASTAAGDVTRHPASVGVS</sequence>
<reference evidence="1 2" key="1">
    <citation type="submission" date="2020-02" db="EMBL/GenBank/DDBJ databases">
        <title>A chromosome-scale genome assembly of the black bullhead catfish (Ameiurus melas).</title>
        <authorList>
            <person name="Wen M."/>
            <person name="Zham M."/>
            <person name="Cabau C."/>
            <person name="Klopp C."/>
            <person name="Donnadieu C."/>
            <person name="Roques C."/>
            <person name="Bouchez O."/>
            <person name="Lampietro C."/>
            <person name="Jouanno E."/>
            <person name="Herpin A."/>
            <person name="Louis A."/>
            <person name="Berthelot C."/>
            <person name="Parey E."/>
            <person name="Roest-Crollius H."/>
            <person name="Braasch I."/>
            <person name="Postlethwait J."/>
            <person name="Robinson-Rechavi M."/>
            <person name="Echchiki A."/>
            <person name="Begum T."/>
            <person name="Montfort J."/>
            <person name="Schartl M."/>
            <person name="Bobe J."/>
            <person name="Guiguen Y."/>
        </authorList>
    </citation>
    <scope>NUCLEOTIDE SEQUENCE [LARGE SCALE GENOMIC DNA]</scope>
    <source>
        <strain evidence="1">M_S1</strain>
        <tissue evidence="1">Blood</tissue>
    </source>
</reference>
<evidence type="ECO:0000313" key="1">
    <source>
        <dbReference type="EMBL" id="KAF4071952.1"/>
    </source>
</evidence>
<dbReference type="Proteomes" id="UP000593565">
    <property type="component" value="Unassembled WGS sequence"/>
</dbReference>
<proteinExistence type="predicted"/>
<keyword evidence="2" id="KW-1185">Reference proteome</keyword>
<gene>
    <name evidence="1" type="ORF">AMELA_G00268810</name>
</gene>